<protein>
    <recommendedName>
        <fullName evidence="7">Palmitoyltransferase</fullName>
        <ecNumber evidence="7">2.3.1.225</ecNumber>
    </recommendedName>
</protein>
<sequence length="292" mass="34528">MEVKQLGYHIDQVKQVGKEIDSLFNFRSPFISTHLYMLIIYHFTIDSYFFQSFYNQTHLYYYGFLLLYTITLYYFSKSCDSPGFATDETDVERVDNEANIDPNRFYCKHCKIYVPIRASHCSKCQKCILRRDHHCPYTDCCIGRDNHAAFFIYSTLELCSQSIACFDVTSHFIIYLFFNSNLHYTMLTIFIYVQVICASTFGTVKTFVMFRDCLTGIIKNKTTWERTRRSHITYLKDLPYGYSPFDKGIIENFVEIFTMKQKKMKWSVRPPDASQFSNELLQISQNDGNIFE</sequence>
<dbReference type="EC" id="2.3.1.225" evidence="7"/>
<dbReference type="PANTHER" id="PTHR12246">
    <property type="entry name" value="PALMITOYLTRANSFERASE ZDHHC16"/>
    <property type="match status" value="1"/>
</dbReference>
<dbReference type="Proteomes" id="UP001470230">
    <property type="component" value="Unassembled WGS sequence"/>
</dbReference>
<feature type="transmembrane region" description="Helical" evidence="7">
    <location>
        <begin position="184"/>
        <end position="204"/>
    </location>
</feature>
<keyword evidence="10" id="KW-1185">Reference proteome</keyword>
<name>A0ABR2IMB6_9EUKA</name>
<dbReference type="Pfam" id="PF01529">
    <property type="entry name" value="DHHC"/>
    <property type="match status" value="1"/>
</dbReference>
<reference evidence="9 10" key="1">
    <citation type="submission" date="2024-04" db="EMBL/GenBank/DDBJ databases">
        <title>Tritrichomonas musculus Genome.</title>
        <authorList>
            <person name="Alves-Ferreira E."/>
            <person name="Grigg M."/>
            <person name="Lorenzi H."/>
            <person name="Galac M."/>
        </authorList>
    </citation>
    <scope>NUCLEOTIDE SEQUENCE [LARGE SCALE GENOMIC DNA]</scope>
    <source>
        <strain evidence="9 10">EAF2021</strain>
    </source>
</reference>
<comment type="catalytic activity">
    <reaction evidence="7">
        <text>L-cysteinyl-[protein] + hexadecanoyl-CoA = S-hexadecanoyl-L-cysteinyl-[protein] + CoA</text>
        <dbReference type="Rhea" id="RHEA:36683"/>
        <dbReference type="Rhea" id="RHEA-COMP:10131"/>
        <dbReference type="Rhea" id="RHEA-COMP:11032"/>
        <dbReference type="ChEBI" id="CHEBI:29950"/>
        <dbReference type="ChEBI" id="CHEBI:57287"/>
        <dbReference type="ChEBI" id="CHEBI:57379"/>
        <dbReference type="ChEBI" id="CHEBI:74151"/>
        <dbReference type="EC" id="2.3.1.225"/>
    </reaction>
</comment>
<accession>A0ABR2IMB6</accession>
<evidence type="ECO:0000256" key="5">
    <source>
        <dbReference type="ARBA" id="ARBA00023136"/>
    </source>
</evidence>
<keyword evidence="4 7" id="KW-1133">Transmembrane helix</keyword>
<evidence type="ECO:0000313" key="9">
    <source>
        <dbReference type="EMBL" id="KAK8865043.1"/>
    </source>
</evidence>
<organism evidence="9 10">
    <name type="scientific">Tritrichomonas musculus</name>
    <dbReference type="NCBI Taxonomy" id="1915356"/>
    <lineage>
        <taxon>Eukaryota</taxon>
        <taxon>Metamonada</taxon>
        <taxon>Parabasalia</taxon>
        <taxon>Tritrichomonadida</taxon>
        <taxon>Tritrichomonadidae</taxon>
        <taxon>Tritrichomonas</taxon>
    </lineage>
</organism>
<keyword evidence="6 7" id="KW-0012">Acyltransferase</keyword>
<comment type="domain">
    <text evidence="7">The DHHC domain is required for palmitoyltransferase activity.</text>
</comment>
<comment type="similarity">
    <text evidence="7">Belongs to the DHHC palmitoyltransferase family.</text>
</comment>
<evidence type="ECO:0000259" key="8">
    <source>
        <dbReference type="Pfam" id="PF01529"/>
    </source>
</evidence>
<evidence type="ECO:0000256" key="7">
    <source>
        <dbReference type="RuleBase" id="RU079119"/>
    </source>
</evidence>
<keyword evidence="3 7" id="KW-0812">Transmembrane</keyword>
<proteinExistence type="inferred from homology"/>
<evidence type="ECO:0000256" key="6">
    <source>
        <dbReference type="ARBA" id="ARBA00023315"/>
    </source>
</evidence>
<evidence type="ECO:0000256" key="4">
    <source>
        <dbReference type="ARBA" id="ARBA00022989"/>
    </source>
</evidence>
<evidence type="ECO:0000313" key="10">
    <source>
        <dbReference type="Proteomes" id="UP001470230"/>
    </source>
</evidence>
<keyword evidence="5 7" id="KW-0472">Membrane</keyword>
<dbReference type="InterPro" id="IPR001594">
    <property type="entry name" value="Palmitoyltrfase_DHHC"/>
</dbReference>
<comment type="subcellular location">
    <subcellularLocation>
        <location evidence="1">Membrane</location>
        <topology evidence="1">Multi-pass membrane protein</topology>
    </subcellularLocation>
</comment>
<feature type="transmembrane region" description="Helical" evidence="7">
    <location>
        <begin position="59"/>
        <end position="75"/>
    </location>
</feature>
<dbReference type="PROSITE" id="PS50216">
    <property type="entry name" value="DHHC"/>
    <property type="match status" value="1"/>
</dbReference>
<keyword evidence="2 7" id="KW-0808">Transferase</keyword>
<dbReference type="EMBL" id="JAPFFF010000016">
    <property type="protein sequence ID" value="KAK8865043.1"/>
    <property type="molecule type" value="Genomic_DNA"/>
</dbReference>
<feature type="domain" description="Palmitoyltransferase DHHC" evidence="8">
    <location>
        <begin position="104"/>
        <end position="228"/>
    </location>
</feature>
<evidence type="ECO:0000256" key="3">
    <source>
        <dbReference type="ARBA" id="ARBA00022692"/>
    </source>
</evidence>
<evidence type="ECO:0000256" key="2">
    <source>
        <dbReference type="ARBA" id="ARBA00022679"/>
    </source>
</evidence>
<evidence type="ECO:0000256" key="1">
    <source>
        <dbReference type="ARBA" id="ARBA00004141"/>
    </source>
</evidence>
<dbReference type="InterPro" id="IPR039859">
    <property type="entry name" value="PFA4/ZDH16/20/ERF2-like"/>
</dbReference>
<comment type="caution">
    <text evidence="9">The sequence shown here is derived from an EMBL/GenBank/DDBJ whole genome shotgun (WGS) entry which is preliminary data.</text>
</comment>
<gene>
    <name evidence="9" type="ORF">M9Y10_010573</name>
</gene>